<evidence type="ECO:0000313" key="2">
    <source>
        <dbReference type="Proteomes" id="UP000391919"/>
    </source>
</evidence>
<protein>
    <submittedName>
        <fullName evidence="1">Uncharacterized protein</fullName>
    </submittedName>
</protein>
<accession>A0A5J4J8V3</accession>
<dbReference type="RefSeq" id="WP_151706126.1">
    <property type="nucleotide sequence ID" value="NZ_BKZQ01000043.1"/>
</dbReference>
<proteinExistence type="predicted"/>
<name>A0A5J4J8V3_9BACI</name>
<gene>
    <name evidence="1" type="ORF">BpJC7_26150</name>
</gene>
<dbReference type="EMBL" id="BKZQ01000043">
    <property type="protein sequence ID" value="GER71312.1"/>
    <property type="molecule type" value="Genomic_DNA"/>
</dbReference>
<evidence type="ECO:0000313" key="1">
    <source>
        <dbReference type="EMBL" id="GER71312.1"/>
    </source>
</evidence>
<dbReference type="AlphaFoldDB" id="A0A5J4J8V3"/>
<sequence>MRRLERIEKIKAKERQKFLNGRNNFELTKNFQEAKKGEAEERMKAGKALDPVVNCPQGKTRDIVAQKSGFGSRDTYGKAKFIAENADYATWHKLTIRRTLRNGDRHRGGKFSTT</sequence>
<dbReference type="Proteomes" id="UP000391919">
    <property type="component" value="Unassembled WGS sequence"/>
</dbReference>
<keyword evidence="2" id="KW-1185">Reference proteome</keyword>
<organism evidence="1 2">
    <name type="scientific">Weizmannia acidilactici</name>
    <dbReference type="NCBI Taxonomy" id="2607726"/>
    <lineage>
        <taxon>Bacteria</taxon>
        <taxon>Bacillati</taxon>
        <taxon>Bacillota</taxon>
        <taxon>Bacilli</taxon>
        <taxon>Bacillales</taxon>
        <taxon>Bacillaceae</taxon>
        <taxon>Heyndrickxia</taxon>
    </lineage>
</organism>
<comment type="caution">
    <text evidence="1">The sequence shown here is derived from an EMBL/GenBank/DDBJ whole genome shotgun (WGS) entry which is preliminary data.</text>
</comment>
<reference evidence="1 2" key="1">
    <citation type="submission" date="2019-09" db="EMBL/GenBank/DDBJ databases">
        <title>Draft genome sequence of Bacillus sp. JC-7.</title>
        <authorList>
            <person name="Tanaka N."/>
            <person name="Shiwa Y."/>
            <person name="Fujita N."/>
            <person name="Tanasupawat S."/>
        </authorList>
    </citation>
    <scope>NUCLEOTIDE SEQUENCE [LARGE SCALE GENOMIC DNA]</scope>
    <source>
        <strain evidence="1 2">JC-7</strain>
    </source>
</reference>